<reference evidence="4" key="1">
    <citation type="journal article" date="2019" name="Int. J. Syst. Evol. Microbiol.">
        <title>The Global Catalogue of Microorganisms (GCM) 10K type strain sequencing project: providing services to taxonomists for standard genome sequencing and annotation.</title>
        <authorList>
            <consortium name="The Broad Institute Genomics Platform"/>
            <consortium name="The Broad Institute Genome Sequencing Center for Infectious Disease"/>
            <person name="Wu L."/>
            <person name="Ma J."/>
        </authorList>
    </citation>
    <scope>NUCLEOTIDE SEQUENCE [LARGE SCALE GENOMIC DNA]</scope>
    <source>
        <strain evidence="4">TISTR 932</strain>
    </source>
</reference>
<gene>
    <name evidence="3" type="ORF">ACFSR0_02190</name>
</gene>
<dbReference type="Gene3D" id="3.30.310.160">
    <property type="entry name" value="YycH protein, domain 2"/>
    <property type="match status" value="1"/>
</dbReference>
<dbReference type="Gene3D" id="3.10.450.310">
    <property type="match status" value="1"/>
</dbReference>
<organism evidence="3 4">
    <name type="scientific">Enterococcus camelliae</name>
    <dbReference type="NCBI Taxonomy" id="453959"/>
    <lineage>
        <taxon>Bacteria</taxon>
        <taxon>Bacillati</taxon>
        <taxon>Bacillota</taxon>
        <taxon>Bacilli</taxon>
        <taxon>Lactobacillales</taxon>
        <taxon>Enterococcaceae</taxon>
        <taxon>Enterococcus</taxon>
    </lineage>
</organism>
<keyword evidence="2" id="KW-0472">Membrane</keyword>
<keyword evidence="2" id="KW-1133">Transmembrane helix</keyword>
<sequence length="440" mass="50167">MSWKRMILRLGLIAMIVLSFYLSYLIWLNPSNKTGTNDLNTSQSNQAGSDKEASPRSLADVFLPLKLVSVSQSSAKETSSEVLIKKMVKTIESTKMTHPNVIEYPTLEAFNEKTQLKNGVELTLMNEMALSECINLFHLQLTLDQAIKEKDLKFDHAQIDYDSGTFRFLNSIKKTEVEATFEGNFDTIKTLLKDSEANWYTVVSDTSLISSQYLTNEPIKLKLYSYISSVQSYTIFRDSFFTNPSDAKSSDDSSDLMIVDQSEIMTVQTQDSLVEFRDTNVTDINDNLYKESYEYIRYLGTNYGNLRFMNRNGNAIDYRVFVEGYPVFSSNKEGLVATQFTKNRQSNSWSVRIDANMNTIQIPIPSDQTVELPASRQVLENLKNHGADLTKITAIVIGYKWNDIKDTGVVDLVPTWYINYDKQWKDHDSLVTELQESEGD</sequence>
<dbReference type="Proteomes" id="UP001597427">
    <property type="component" value="Unassembled WGS sequence"/>
</dbReference>
<name>A0ABW5TG11_9ENTE</name>
<comment type="caution">
    <text evidence="3">The sequence shown here is derived from an EMBL/GenBank/DDBJ whole genome shotgun (WGS) entry which is preliminary data.</text>
</comment>
<evidence type="ECO:0000313" key="3">
    <source>
        <dbReference type="EMBL" id="MFD2728246.1"/>
    </source>
</evidence>
<feature type="compositionally biased region" description="Polar residues" evidence="1">
    <location>
        <begin position="36"/>
        <end position="48"/>
    </location>
</feature>
<evidence type="ECO:0000256" key="2">
    <source>
        <dbReference type="SAM" id="Phobius"/>
    </source>
</evidence>
<proteinExistence type="predicted"/>
<dbReference type="RefSeq" id="WP_379979463.1">
    <property type="nucleotide sequence ID" value="NZ_JBHUMO010000012.1"/>
</dbReference>
<protein>
    <submittedName>
        <fullName evidence="3">YycH family regulatory protein</fullName>
    </submittedName>
</protein>
<dbReference type="InterPro" id="IPR042274">
    <property type="entry name" value="YycH/YycI_2"/>
</dbReference>
<accession>A0ABW5TG11</accession>
<keyword evidence="2" id="KW-0812">Transmembrane</keyword>
<feature type="region of interest" description="Disordered" evidence="1">
    <location>
        <begin position="36"/>
        <end position="55"/>
    </location>
</feature>
<keyword evidence="4" id="KW-1185">Reference proteome</keyword>
<feature type="transmembrane region" description="Helical" evidence="2">
    <location>
        <begin position="7"/>
        <end position="27"/>
    </location>
</feature>
<evidence type="ECO:0000313" key="4">
    <source>
        <dbReference type="Proteomes" id="UP001597427"/>
    </source>
</evidence>
<dbReference type="EMBL" id="JBHUMO010000012">
    <property type="protein sequence ID" value="MFD2728246.1"/>
    <property type="molecule type" value="Genomic_DNA"/>
</dbReference>
<evidence type="ECO:0000256" key="1">
    <source>
        <dbReference type="SAM" id="MobiDB-lite"/>
    </source>
</evidence>